<feature type="signal peptide" evidence="2">
    <location>
        <begin position="1"/>
        <end position="24"/>
    </location>
</feature>
<feature type="compositionally biased region" description="Low complexity" evidence="1">
    <location>
        <begin position="41"/>
        <end position="55"/>
    </location>
</feature>
<protein>
    <recommendedName>
        <fullName evidence="5">Lipoprotein</fullName>
    </recommendedName>
</protein>
<evidence type="ECO:0000256" key="1">
    <source>
        <dbReference type="SAM" id="MobiDB-lite"/>
    </source>
</evidence>
<feature type="region of interest" description="Disordered" evidence="1">
    <location>
        <begin position="41"/>
        <end position="71"/>
    </location>
</feature>
<accession>A0AA97F8V4</accession>
<evidence type="ECO:0000256" key="2">
    <source>
        <dbReference type="SAM" id="SignalP"/>
    </source>
</evidence>
<gene>
    <name evidence="3" type="ORF">RB602_05175</name>
</gene>
<reference evidence="3 4" key="1">
    <citation type="submission" date="2023-10" db="EMBL/GenBank/DDBJ databases">
        <title>Complete genome sequence of a Sphingomonadaceae bacterium.</title>
        <authorList>
            <person name="Yan C."/>
        </authorList>
    </citation>
    <scope>NUCLEOTIDE SEQUENCE [LARGE SCALE GENOMIC DNA]</scope>
    <source>
        <strain evidence="3 4">SCSIO 66989</strain>
    </source>
</reference>
<keyword evidence="2" id="KW-0732">Signal</keyword>
<dbReference type="EMBL" id="CP136594">
    <property type="protein sequence ID" value="WOE76108.1"/>
    <property type="molecule type" value="Genomic_DNA"/>
</dbReference>
<dbReference type="RefSeq" id="WP_317083568.1">
    <property type="nucleotide sequence ID" value="NZ_CP136594.1"/>
</dbReference>
<evidence type="ECO:0008006" key="5">
    <source>
        <dbReference type="Google" id="ProtNLM"/>
    </source>
</evidence>
<dbReference type="AlphaFoldDB" id="A0AA97F8V4"/>
<name>A0AA97F8V4_9SPHN</name>
<dbReference type="Proteomes" id="UP001302429">
    <property type="component" value="Chromosome"/>
</dbReference>
<sequence>MRRPAYSAIVCAMIRIPQAPLALATCLLLCSGCIPSSGATPAAPAAPETASAPAAQPAPAPAPERRAAPLPADWRDWPKLDGYWMHAKDIQEAQPGPAAYYFVKPKPHHAKQQPWRWASISCEANGGPITFAYRTSKMREPIKAFPTTVITSFGERQINSSYSDPQGSAYEDKRITFSAPARDVIWDEIVYSRGSFALRLSDTTGHRIPNPPEIALVVEDCRS</sequence>
<keyword evidence="4" id="KW-1185">Reference proteome</keyword>
<proteinExistence type="predicted"/>
<evidence type="ECO:0000313" key="4">
    <source>
        <dbReference type="Proteomes" id="UP001302429"/>
    </source>
</evidence>
<dbReference type="KEGG" id="acoa:RB602_05175"/>
<feature type="chain" id="PRO_5041681494" description="Lipoprotein" evidence="2">
    <location>
        <begin position="25"/>
        <end position="223"/>
    </location>
</feature>
<organism evidence="3 4">
    <name type="scientific">Alterisphingorhabdus coralli</name>
    <dbReference type="NCBI Taxonomy" id="3071408"/>
    <lineage>
        <taxon>Bacteria</taxon>
        <taxon>Pseudomonadati</taxon>
        <taxon>Pseudomonadota</taxon>
        <taxon>Alphaproteobacteria</taxon>
        <taxon>Sphingomonadales</taxon>
        <taxon>Sphingomonadaceae</taxon>
        <taxon>Alterisphingorhabdus (ex Yan et al. 2024)</taxon>
    </lineage>
</organism>
<evidence type="ECO:0000313" key="3">
    <source>
        <dbReference type="EMBL" id="WOE76108.1"/>
    </source>
</evidence>